<dbReference type="PRINTS" id="PR00038">
    <property type="entry name" value="HTHLUXR"/>
</dbReference>
<dbReference type="Pfam" id="PF00196">
    <property type="entry name" value="GerE"/>
    <property type="match status" value="1"/>
</dbReference>
<dbReference type="Gene3D" id="3.40.50.2300">
    <property type="match status" value="1"/>
</dbReference>
<dbReference type="CDD" id="cd06170">
    <property type="entry name" value="LuxR_C_like"/>
    <property type="match status" value="1"/>
</dbReference>
<evidence type="ECO:0000256" key="2">
    <source>
        <dbReference type="ARBA" id="ARBA00023015"/>
    </source>
</evidence>
<feature type="domain" description="HTH luxR-type" evidence="6">
    <location>
        <begin position="149"/>
        <end position="214"/>
    </location>
</feature>
<protein>
    <submittedName>
        <fullName evidence="8">DNA-binding NarL/FixJ family response regulator</fullName>
    </submittedName>
</protein>
<accession>A0A7W0CT29</accession>
<dbReference type="Pfam" id="PF00072">
    <property type="entry name" value="Response_reg"/>
    <property type="match status" value="1"/>
</dbReference>
<proteinExistence type="predicted"/>
<dbReference type="InterPro" id="IPR000792">
    <property type="entry name" value="Tscrpt_reg_LuxR_C"/>
</dbReference>
<dbReference type="SUPFAM" id="SSF52172">
    <property type="entry name" value="CheY-like"/>
    <property type="match status" value="1"/>
</dbReference>
<organism evidence="8 9">
    <name type="scientific">Nonomuraea soli</name>
    <dbReference type="NCBI Taxonomy" id="1032476"/>
    <lineage>
        <taxon>Bacteria</taxon>
        <taxon>Bacillati</taxon>
        <taxon>Actinomycetota</taxon>
        <taxon>Actinomycetes</taxon>
        <taxon>Streptosporangiales</taxon>
        <taxon>Streptosporangiaceae</taxon>
        <taxon>Nonomuraea</taxon>
    </lineage>
</organism>
<dbReference type="PROSITE" id="PS00622">
    <property type="entry name" value="HTH_LUXR_1"/>
    <property type="match status" value="1"/>
</dbReference>
<dbReference type="FunFam" id="1.10.10.10:FF:000153">
    <property type="entry name" value="LuxR family transcriptional regulator"/>
    <property type="match status" value="1"/>
</dbReference>
<gene>
    <name evidence="8" type="ORF">HNR30_008103</name>
</gene>
<dbReference type="PANTHER" id="PTHR43214:SF24">
    <property type="entry name" value="TRANSCRIPTIONAL REGULATORY PROTEIN NARL-RELATED"/>
    <property type="match status" value="1"/>
</dbReference>
<evidence type="ECO:0000256" key="1">
    <source>
        <dbReference type="ARBA" id="ARBA00022553"/>
    </source>
</evidence>
<keyword evidence="1 5" id="KW-0597">Phosphoprotein</keyword>
<dbReference type="PANTHER" id="PTHR43214">
    <property type="entry name" value="TWO-COMPONENT RESPONSE REGULATOR"/>
    <property type="match status" value="1"/>
</dbReference>
<evidence type="ECO:0000256" key="4">
    <source>
        <dbReference type="ARBA" id="ARBA00023163"/>
    </source>
</evidence>
<name>A0A7W0CT29_9ACTN</name>
<dbReference type="SMART" id="SM00448">
    <property type="entry name" value="REC"/>
    <property type="match status" value="1"/>
</dbReference>
<sequence>MIRLLLVDDEALVRHGLRTILESDPDIVVVDEATDGVEAVELAYRHRPDIVLTDIRMPRADGLATTRELTRLPNPPKVIVLTTFGLDEYIYGALKAGAVGFLLKDTPPADLIQGVKTVAEGNAMLSPCVTMRVINEFADQPATEVPEDILRRFDTLTEREREVLRLVTRGLANSDIAQELFMSEATVKTHVSHVLNKLGVGNRVQAAIWSYRLGV</sequence>
<reference evidence="8 9" key="1">
    <citation type="submission" date="2020-07" db="EMBL/GenBank/DDBJ databases">
        <title>Genomic Encyclopedia of Type Strains, Phase IV (KMG-IV): sequencing the most valuable type-strain genomes for metagenomic binning, comparative biology and taxonomic classification.</title>
        <authorList>
            <person name="Goeker M."/>
        </authorList>
    </citation>
    <scope>NUCLEOTIDE SEQUENCE [LARGE SCALE GENOMIC DNA]</scope>
    <source>
        <strain evidence="8 9">DSM 45533</strain>
    </source>
</reference>
<evidence type="ECO:0000256" key="5">
    <source>
        <dbReference type="PROSITE-ProRule" id="PRU00169"/>
    </source>
</evidence>
<feature type="domain" description="Response regulatory" evidence="7">
    <location>
        <begin position="3"/>
        <end position="119"/>
    </location>
</feature>
<dbReference type="GO" id="GO:0006355">
    <property type="term" value="P:regulation of DNA-templated transcription"/>
    <property type="evidence" value="ECO:0007669"/>
    <property type="project" value="InterPro"/>
</dbReference>
<dbReference type="InterPro" id="IPR039420">
    <property type="entry name" value="WalR-like"/>
</dbReference>
<evidence type="ECO:0000259" key="7">
    <source>
        <dbReference type="PROSITE" id="PS50110"/>
    </source>
</evidence>
<dbReference type="AlphaFoldDB" id="A0A7W0CT29"/>
<dbReference type="PROSITE" id="PS50110">
    <property type="entry name" value="RESPONSE_REGULATORY"/>
    <property type="match status" value="1"/>
</dbReference>
<dbReference type="Proteomes" id="UP000530928">
    <property type="component" value="Unassembled WGS sequence"/>
</dbReference>
<keyword evidence="3 8" id="KW-0238">DNA-binding</keyword>
<dbReference type="SUPFAM" id="SSF46894">
    <property type="entry name" value="C-terminal effector domain of the bipartite response regulators"/>
    <property type="match status" value="1"/>
</dbReference>
<dbReference type="SMART" id="SM00421">
    <property type="entry name" value="HTH_LUXR"/>
    <property type="match status" value="1"/>
</dbReference>
<dbReference type="InterPro" id="IPR011006">
    <property type="entry name" value="CheY-like_superfamily"/>
</dbReference>
<dbReference type="GO" id="GO:0003677">
    <property type="term" value="F:DNA binding"/>
    <property type="evidence" value="ECO:0007669"/>
    <property type="project" value="UniProtKB-KW"/>
</dbReference>
<dbReference type="PROSITE" id="PS50043">
    <property type="entry name" value="HTH_LUXR_2"/>
    <property type="match status" value="1"/>
</dbReference>
<dbReference type="InterPro" id="IPR016032">
    <property type="entry name" value="Sig_transdc_resp-reg_C-effctor"/>
</dbReference>
<dbReference type="RefSeq" id="WP_181615425.1">
    <property type="nucleotide sequence ID" value="NZ_BAABAM010000008.1"/>
</dbReference>
<keyword evidence="2" id="KW-0805">Transcription regulation</keyword>
<keyword evidence="4" id="KW-0804">Transcription</keyword>
<dbReference type="EMBL" id="JACDUR010000009">
    <property type="protein sequence ID" value="MBA2896712.1"/>
    <property type="molecule type" value="Genomic_DNA"/>
</dbReference>
<dbReference type="InterPro" id="IPR001789">
    <property type="entry name" value="Sig_transdc_resp-reg_receiver"/>
</dbReference>
<dbReference type="CDD" id="cd17535">
    <property type="entry name" value="REC_NarL-like"/>
    <property type="match status" value="1"/>
</dbReference>
<evidence type="ECO:0000313" key="9">
    <source>
        <dbReference type="Proteomes" id="UP000530928"/>
    </source>
</evidence>
<keyword evidence="9" id="KW-1185">Reference proteome</keyword>
<feature type="modified residue" description="4-aspartylphosphate" evidence="5">
    <location>
        <position position="54"/>
    </location>
</feature>
<evidence type="ECO:0000259" key="6">
    <source>
        <dbReference type="PROSITE" id="PS50043"/>
    </source>
</evidence>
<dbReference type="InterPro" id="IPR058245">
    <property type="entry name" value="NreC/VraR/RcsB-like_REC"/>
</dbReference>
<evidence type="ECO:0000256" key="3">
    <source>
        <dbReference type="ARBA" id="ARBA00023125"/>
    </source>
</evidence>
<evidence type="ECO:0000313" key="8">
    <source>
        <dbReference type="EMBL" id="MBA2896712.1"/>
    </source>
</evidence>
<comment type="caution">
    <text evidence="8">The sequence shown here is derived from an EMBL/GenBank/DDBJ whole genome shotgun (WGS) entry which is preliminary data.</text>
</comment>
<dbReference type="GO" id="GO:0000160">
    <property type="term" value="P:phosphorelay signal transduction system"/>
    <property type="evidence" value="ECO:0007669"/>
    <property type="project" value="InterPro"/>
</dbReference>